<accession>A0AAP0BN65</accession>
<sequence length="89" mass="10265">MKCGEHMLKLGLIDTYFKTIHHRVNIIEDFKVHGLRDSHGWSILLQNMLHIVCHALSSINKSLADLERTHSQLKDFGTGRKLMGRIVLF</sequence>
<dbReference type="AlphaFoldDB" id="A0AAP0BN65"/>
<dbReference type="Proteomes" id="UP001418222">
    <property type="component" value="Unassembled WGS sequence"/>
</dbReference>
<comment type="caution">
    <text evidence="1">The sequence shown here is derived from an EMBL/GenBank/DDBJ whole genome shotgun (WGS) entry which is preliminary data.</text>
</comment>
<name>A0AAP0BN65_9ASPA</name>
<evidence type="ECO:0000313" key="2">
    <source>
        <dbReference type="Proteomes" id="UP001418222"/>
    </source>
</evidence>
<proteinExistence type="predicted"/>
<keyword evidence="2" id="KW-1185">Reference proteome</keyword>
<organism evidence="1 2">
    <name type="scientific">Platanthera zijinensis</name>
    <dbReference type="NCBI Taxonomy" id="2320716"/>
    <lineage>
        <taxon>Eukaryota</taxon>
        <taxon>Viridiplantae</taxon>
        <taxon>Streptophyta</taxon>
        <taxon>Embryophyta</taxon>
        <taxon>Tracheophyta</taxon>
        <taxon>Spermatophyta</taxon>
        <taxon>Magnoliopsida</taxon>
        <taxon>Liliopsida</taxon>
        <taxon>Asparagales</taxon>
        <taxon>Orchidaceae</taxon>
        <taxon>Orchidoideae</taxon>
        <taxon>Orchideae</taxon>
        <taxon>Orchidinae</taxon>
        <taxon>Platanthera</taxon>
    </lineage>
</organism>
<dbReference type="EMBL" id="JBBWWQ010000006">
    <property type="protein sequence ID" value="KAK8944914.1"/>
    <property type="molecule type" value="Genomic_DNA"/>
</dbReference>
<evidence type="ECO:0000313" key="1">
    <source>
        <dbReference type="EMBL" id="KAK8944914.1"/>
    </source>
</evidence>
<gene>
    <name evidence="1" type="ORF">KSP39_PZI007718</name>
</gene>
<reference evidence="1 2" key="1">
    <citation type="journal article" date="2022" name="Nat. Plants">
        <title>Genomes of leafy and leafless Platanthera orchids illuminate the evolution of mycoheterotrophy.</title>
        <authorList>
            <person name="Li M.H."/>
            <person name="Liu K.W."/>
            <person name="Li Z."/>
            <person name="Lu H.C."/>
            <person name="Ye Q.L."/>
            <person name="Zhang D."/>
            <person name="Wang J.Y."/>
            <person name="Li Y.F."/>
            <person name="Zhong Z.M."/>
            <person name="Liu X."/>
            <person name="Yu X."/>
            <person name="Liu D.K."/>
            <person name="Tu X.D."/>
            <person name="Liu B."/>
            <person name="Hao Y."/>
            <person name="Liao X.Y."/>
            <person name="Jiang Y.T."/>
            <person name="Sun W.H."/>
            <person name="Chen J."/>
            <person name="Chen Y.Q."/>
            <person name="Ai Y."/>
            <person name="Zhai J.W."/>
            <person name="Wu S.S."/>
            <person name="Zhou Z."/>
            <person name="Hsiao Y.Y."/>
            <person name="Wu W.L."/>
            <person name="Chen Y.Y."/>
            <person name="Lin Y.F."/>
            <person name="Hsu J.L."/>
            <person name="Li C.Y."/>
            <person name="Wang Z.W."/>
            <person name="Zhao X."/>
            <person name="Zhong W.Y."/>
            <person name="Ma X.K."/>
            <person name="Ma L."/>
            <person name="Huang J."/>
            <person name="Chen G.Z."/>
            <person name="Huang M.Z."/>
            <person name="Huang L."/>
            <person name="Peng D.H."/>
            <person name="Luo Y.B."/>
            <person name="Zou S.Q."/>
            <person name="Chen S.P."/>
            <person name="Lan S."/>
            <person name="Tsai W.C."/>
            <person name="Van de Peer Y."/>
            <person name="Liu Z.J."/>
        </authorList>
    </citation>
    <scope>NUCLEOTIDE SEQUENCE [LARGE SCALE GENOMIC DNA]</scope>
    <source>
        <strain evidence="1">Lor287</strain>
    </source>
</reference>
<protein>
    <submittedName>
        <fullName evidence="1">Uncharacterized protein</fullName>
    </submittedName>
</protein>